<dbReference type="AlphaFoldDB" id="A0A426YU84"/>
<dbReference type="EMBL" id="AMZH03010163">
    <property type="protein sequence ID" value="RRT55279.1"/>
    <property type="molecule type" value="Genomic_DNA"/>
</dbReference>
<name>A0A426YU84_ENSVE</name>
<evidence type="ECO:0000313" key="1">
    <source>
        <dbReference type="EMBL" id="RRT55279.1"/>
    </source>
</evidence>
<evidence type="ECO:0000313" key="2">
    <source>
        <dbReference type="Proteomes" id="UP000287651"/>
    </source>
</evidence>
<dbReference type="Proteomes" id="UP000287651">
    <property type="component" value="Unassembled WGS sequence"/>
</dbReference>
<gene>
    <name evidence="1" type="ORF">B296_00039942</name>
</gene>
<comment type="caution">
    <text evidence="1">The sequence shown here is derived from an EMBL/GenBank/DDBJ whole genome shotgun (WGS) entry which is preliminary data.</text>
</comment>
<organism evidence="1 2">
    <name type="scientific">Ensete ventricosum</name>
    <name type="common">Abyssinian banana</name>
    <name type="synonym">Musa ensete</name>
    <dbReference type="NCBI Taxonomy" id="4639"/>
    <lineage>
        <taxon>Eukaryota</taxon>
        <taxon>Viridiplantae</taxon>
        <taxon>Streptophyta</taxon>
        <taxon>Embryophyta</taxon>
        <taxon>Tracheophyta</taxon>
        <taxon>Spermatophyta</taxon>
        <taxon>Magnoliopsida</taxon>
        <taxon>Liliopsida</taxon>
        <taxon>Zingiberales</taxon>
        <taxon>Musaceae</taxon>
        <taxon>Ensete</taxon>
    </lineage>
</organism>
<sequence>MEVLAIGACRSVAFPRGLEGSFGGGHGTSSLGYCRTGGYPYEGEASCCTAGKVCCMVSAAASVEGCGG</sequence>
<protein>
    <submittedName>
        <fullName evidence="1">Uncharacterized protein</fullName>
    </submittedName>
</protein>
<accession>A0A426YU84</accession>
<proteinExistence type="predicted"/>
<reference evidence="1 2" key="1">
    <citation type="journal article" date="2014" name="Agronomy (Basel)">
        <title>A Draft Genome Sequence for Ensete ventricosum, the Drought-Tolerant Tree Against Hunger.</title>
        <authorList>
            <person name="Harrison J."/>
            <person name="Moore K.A."/>
            <person name="Paszkiewicz K."/>
            <person name="Jones T."/>
            <person name="Grant M."/>
            <person name="Ambacheew D."/>
            <person name="Muzemil S."/>
            <person name="Studholme D.J."/>
        </authorList>
    </citation>
    <scope>NUCLEOTIDE SEQUENCE [LARGE SCALE GENOMIC DNA]</scope>
</reference>